<dbReference type="Gene3D" id="2.40.10.10">
    <property type="entry name" value="Trypsin-like serine proteases"/>
    <property type="match status" value="1"/>
</dbReference>
<organism evidence="12 13">
    <name type="scientific">Frieseomelitta varia</name>
    <dbReference type="NCBI Taxonomy" id="561572"/>
    <lineage>
        <taxon>Eukaryota</taxon>
        <taxon>Metazoa</taxon>
        <taxon>Ecdysozoa</taxon>
        <taxon>Arthropoda</taxon>
        <taxon>Hexapoda</taxon>
        <taxon>Insecta</taxon>
        <taxon>Pterygota</taxon>
        <taxon>Neoptera</taxon>
        <taxon>Endopterygota</taxon>
        <taxon>Hymenoptera</taxon>
        <taxon>Apocrita</taxon>
        <taxon>Aculeata</taxon>
        <taxon>Apoidea</taxon>
        <taxon>Anthophila</taxon>
        <taxon>Apidae</taxon>
        <taxon>Frieseomelitta</taxon>
    </lineage>
</organism>
<feature type="compositionally biased region" description="Basic and acidic residues" evidence="7">
    <location>
        <begin position="783"/>
        <end position="832"/>
    </location>
</feature>
<dbReference type="SUPFAM" id="SSF50494">
    <property type="entry name" value="Trypsin-like serine proteases"/>
    <property type="match status" value="1"/>
</dbReference>
<dbReference type="SUPFAM" id="SSF52047">
    <property type="entry name" value="RNI-like"/>
    <property type="match status" value="1"/>
</dbReference>
<dbReference type="InterPro" id="IPR012677">
    <property type="entry name" value="Nucleotide-bd_a/b_plait_sf"/>
</dbReference>
<dbReference type="SMART" id="SM00364">
    <property type="entry name" value="LRR_BAC"/>
    <property type="match status" value="8"/>
</dbReference>
<dbReference type="Gene3D" id="3.30.70.330">
    <property type="match status" value="1"/>
</dbReference>
<dbReference type="SMART" id="SM00365">
    <property type="entry name" value="LRR_SD22"/>
    <property type="match status" value="15"/>
</dbReference>
<accession>A0A833S4Z3</accession>
<dbReference type="InterPro" id="IPR022700">
    <property type="entry name" value="CLIP"/>
</dbReference>
<comment type="caution">
    <text evidence="12">The sequence shown here is derived from an EMBL/GenBank/DDBJ whole genome shotgun (WGS) entry which is preliminary data.</text>
</comment>
<dbReference type="SMART" id="SM00680">
    <property type="entry name" value="CLIP"/>
    <property type="match status" value="1"/>
</dbReference>
<dbReference type="InterPro" id="IPR000668">
    <property type="entry name" value="Peptidase_C1A_C"/>
</dbReference>
<feature type="region of interest" description="Disordered" evidence="7">
    <location>
        <begin position="2436"/>
        <end position="2455"/>
    </location>
</feature>
<dbReference type="GO" id="GO:0006508">
    <property type="term" value="P:proteolysis"/>
    <property type="evidence" value="ECO:0007669"/>
    <property type="project" value="InterPro"/>
</dbReference>
<keyword evidence="4 6" id="KW-0694">RNA-binding</keyword>
<evidence type="ECO:0000259" key="10">
    <source>
        <dbReference type="PROSITE" id="PS50240"/>
    </source>
</evidence>
<evidence type="ECO:0000256" key="6">
    <source>
        <dbReference type="PROSITE-ProRule" id="PRU00176"/>
    </source>
</evidence>
<feature type="domain" description="Clip" evidence="11">
    <location>
        <begin position="994"/>
        <end position="1037"/>
    </location>
</feature>
<dbReference type="CDD" id="cd12679">
    <property type="entry name" value="RRM_SAFB1_SAFB2"/>
    <property type="match status" value="1"/>
</dbReference>
<dbReference type="SUPFAM" id="SSF52058">
    <property type="entry name" value="L domain-like"/>
    <property type="match status" value="3"/>
</dbReference>
<keyword evidence="5" id="KW-1015">Disulfide bond</keyword>
<dbReference type="PROSITE" id="PS51450">
    <property type="entry name" value="LRR"/>
    <property type="match status" value="10"/>
</dbReference>
<dbReference type="SUPFAM" id="SSF54928">
    <property type="entry name" value="RNA-binding domain, RBD"/>
    <property type="match status" value="1"/>
</dbReference>
<dbReference type="InterPro" id="IPR032675">
    <property type="entry name" value="LRR_dom_sf"/>
</dbReference>
<dbReference type="PANTHER" id="PTHR24373">
    <property type="entry name" value="SLIT RELATED LEUCINE-RICH REPEAT NEURONAL PROTEIN"/>
    <property type="match status" value="1"/>
</dbReference>
<sequence>MTNAEGRRCKEIRKCMGMGRVAEVLCEQNRCLQEPELIDEINSNRFTSGWRARNYSEFWGRTLKEGVELRLGTLNPSQSVYRMHSVRRIYDSESLPREFDARSRWPREISDVNDQGWCGASWAVSTARVASDRFAVMSKGTDSVLLSAQHLLSCNNRGQKACSGGYLDRAWLYMRKFGLVDEDCYPWKGANVQCKLRKRTDLKTAGCRPPTNPLRIELYKVGPAYRLGNETDIMYEILTSGPVQVTGTTNQDESVEAVENQKEESMEISDNSEVKMKAEAKSNMEEDILSRTEESQNENNANKEMEYKQELKNHSNKNTSENTQAADKKVESDIAIVANQTTANLILTVEANGIDNEDSINLTIGEDEENLLAEEMVERRRKWKKARRETLKGAVEQKPVPTTRKGQHQVETSGRRASRTVVETEARDKKTSQISPVNASSRNLWVSGLSSSTRATDLKQIFSKYGKVIGAKVVTNARTPGARCYGYVTMSTSEDAAKCIQHLHRTELHGRVISVEKSFQLIRSHLCLKAKGDTQQSHMRKRDTTNGKSEKKEEKEKIKDNHEISDRKDKETKKDTEDKGSEARVFKCTVTVKKSDEKSNENIDSKKADIQEKKDEVSKDADSRSTKSTSKKPESERGRRDEKRIRSWDHHRSHTRSRSRERRRRDDVLTFAKIREERERQRLRERERMLREEERRRREDMERQREVERRQREEAARLEREREKLRRERERIEQEKAELLRLERERQKLEREKLERERLELKRQQMRLEESRRAPPPPSIKRCSSDRRDPRDMYVEPDRKRMATEHSRKHIPERVSDRRGEILDRVSDRRLDASPPTRYESSRYGTPQKFVTPTRGWSETNGWDSGDSQRLAIFRRNVHVRPYVRLAKVEQEREQPDPLVTITETLGALNTVGSYIVNMTRGMENSSYPPKELPSAIYTISKNILGRNVTDSIAPLVRGVALPLRPVPTDSSTSPSSSSFAVEVNQDKAKESIDCTTADGNPGKCQDLSNCPQLLLDLTKLRQSLCFKSLFVPGVCCQSTDKTDINETSPIAGIILNPGGITSAVHPPSRPPIRPTKPHQTPRPIPLFPITSVSTTPANLVELLTTEFVPVSPSAVGLSVNHSNNFFGASTTGGTIDNNFIQDDEECGVRNSGKYRVVGGEEALPGRWPWMAAIFLHGSKRTEFWCGGSLIGSRYILTAAHCTRDHRQRPWYLPIIICSFWNVALTREAEWIPCVELKRDLHVPCKCSISREYTRSIEMNCDRVVFTRNTVENLKGEPIVSISQRNSGYNALPEDLLNPDLNLRKLDLSDNSIHKLMGRLLRVQAQLEELRLADNLLGDNLNPIFSSNEFHGMKQLKLLDLSRNGLRSLEEGIFKGCESLEQLYLDGNNLTTVPTMSLKGLGSIRVLSLSGNNIGTQRKSERSLPRAAFSMLGDSLLRLDLSENELSHMEDDALSGLERLLLLNVSRNDLNRFNSDVFKGAYNLLQLDLSTNFLREFPSDALRHLTDLKFLNMSNNLIDEIDYGHLSSLRELQVLDLSRNNIGQLGFGTFSKLSELIRLDLSLNALRTIDESSFSGLTKLKWLSLQDNNILLVPAVALTRLPSLAHLHMEFNRVAALPIELIEATASNLVTLSLTRNLVREIPAGLFQDFQRLVSIELSGNMLSKITRDTFVGLEETLLELDVSSNRLTSIGEFSLRRLISLNLSGNRLTRISPETFGHLKRLRYLNLSSNPLYGGFPPVFPSSVLDLDISRTDLNILPSILFRNLESLERVSIAGNRLERIESGTFNRLVNLSRIDLAGNRIEHIENEAFVGLTGLYELNLRDNRLTSFTGEYFDTGTGLESLDLSSNLIDRLSPTAFAIHPRLRELRLSDNRFVHFPTDYLKPLQFLEWLSLSGNGLKSVDEFAFSQIARLRTLDLAANRIESVNELAFHNSTQLQLIDLSGNNIETLSERTMEGLLRLEHLNLRDNRLASLPETIFDPSRIRSVESIDLSGNRLTEIPIRSLQRQIGFLSKLNLARNRMVELFSQEVASNVKELDLSDNPLSEAAVKGILGEAKILRSLNLANTGIERLTVRLETPFLKRLDLSRNKVVDLRKATLERATMLETLNLSGNKLSDLSSLNQAFQTLPALRWLDVSGNYMKTINETDFDGLISLRSLRMANLPNCTRIERTAFKSLGKLRSLAAYDYPKLGYFDVQGVLKAMSNLEMLDIEIKDSSVSNEQLSIRTHPRLKEVILRGDRLRSILSSSLVGVRGHKLVFGLKNTSVDSIPAALFFPVPRSTQLELDISGSKFATLSSQFLSALDERTSFIKIKGLRYNPINCNCDARQLWKWLRTTSDDDPSNLVLCSAPSNLAGSILINLAEHRLSCDITPGGSVDELDDDTTAPSHASSSLLSSSSFSSDFPSSHSYSSPTVRSTFSEPEIIWTVAPPVLNANRNKHYNGDHATSSPTGSSTSTDDTLIIGIVGGVVAFIALIVIVICVCRFRWSSDRIDQARLAVATATSSIPDASMVRPASAYSGKINHELYLGSYNESTLDRGNATMASSIPAIPHQIMPLVQPPMHLMHTLLTPQTQSPSQSQLQTQQFYGYCDGSLPVYIACSTDTKSTSANRSLPDIPKDKEKRHEHTNTSVSQDIYEITETIGDQSELYATVRDTASSSSANSSIINPGSPKPEKRQANSPLPPPPEGTSEVYASIEKKPKNDDRLKPALSSGKSLEDMYAKVMKKKKDVEEQQNDMHLNSQGSLHSDTFVVGAVRKSSLIENNKIASSSHDSMEMQRKESDSDVNNFHLEADVLMKSSSPSSSRTGNGFDSSSFALDHGYEGINNDLLKKHSTGCDSNYEVLCPQQHLTMDTAADHQQTSSSISISLRNNVNLLPITSSSSVSTSSPSTFSSTSSSSASSSYSVPFKHRQISNASSEDPGYEKVRLRNRSEIDTDSEPNYESMPHDAGEPNYASVCRPGDSDTDPNYESVNHGDPNYESVKYMSVTRAEEPPYEQVNAYKPEQDPNGYEKVKKHILFNADYEQIHQNHSTRPINGDTDDEQYVQV</sequence>
<dbReference type="InterPro" id="IPR001611">
    <property type="entry name" value="Leu-rich_rpt"/>
</dbReference>
<evidence type="ECO:0000313" key="13">
    <source>
        <dbReference type="Proteomes" id="UP000655588"/>
    </source>
</evidence>
<dbReference type="PROSITE" id="PS50240">
    <property type="entry name" value="TRYPSIN_DOM"/>
    <property type="match status" value="1"/>
</dbReference>
<evidence type="ECO:0000256" key="3">
    <source>
        <dbReference type="ARBA" id="ARBA00022737"/>
    </source>
</evidence>
<evidence type="ECO:0000259" key="9">
    <source>
        <dbReference type="PROSITE" id="PS50102"/>
    </source>
</evidence>
<feature type="region of interest" description="Disordered" evidence="7">
    <location>
        <begin position="2653"/>
        <end position="2691"/>
    </location>
</feature>
<dbReference type="SUPFAM" id="SSF54001">
    <property type="entry name" value="Cysteine proteinases"/>
    <property type="match status" value="1"/>
</dbReference>
<dbReference type="SMART" id="SM00369">
    <property type="entry name" value="LRR_TYP"/>
    <property type="match status" value="29"/>
</dbReference>
<proteinExistence type="predicted"/>
<feature type="region of interest" description="Disordered" evidence="7">
    <location>
        <begin position="766"/>
        <end position="857"/>
    </location>
</feature>
<keyword evidence="8" id="KW-0812">Transmembrane</keyword>
<protein>
    <submittedName>
        <fullName evidence="12">Uncharacterized protein</fullName>
    </submittedName>
</protein>
<dbReference type="PROSITE" id="PS50102">
    <property type="entry name" value="RRM"/>
    <property type="match status" value="1"/>
</dbReference>
<dbReference type="PROSITE" id="PS00134">
    <property type="entry name" value="TRYPSIN_HIS"/>
    <property type="match status" value="1"/>
</dbReference>
<dbReference type="InterPro" id="IPR043504">
    <property type="entry name" value="Peptidase_S1_PA_chymotrypsin"/>
</dbReference>
<gene>
    <name evidence="12" type="ORF">E2986_12916</name>
</gene>
<dbReference type="Pfam" id="PF00112">
    <property type="entry name" value="Peptidase_C1"/>
    <property type="match status" value="1"/>
</dbReference>
<reference evidence="12" key="1">
    <citation type="submission" date="2019-11" db="EMBL/GenBank/DDBJ databases">
        <title>The nuclear and mitochondrial genomes of Frieseomelitta varia - a highly eusocial stingless bee (Meliponini) with a permanently sterile worker caste.</title>
        <authorList>
            <person name="Freitas F.C.P."/>
            <person name="Lourenco A.P."/>
            <person name="Nunes F.M.F."/>
            <person name="Paschoal A.R."/>
            <person name="Abreu F.C.P."/>
            <person name="Barbin F.O."/>
            <person name="Bataglia L."/>
            <person name="Cardoso-Junior C.A.M."/>
            <person name="Cervoni M.S."/>
            <person name="Silva S.R."/>
            <person name="Dalarmi F."/>
            <person name="Del Lama M.A."/>
            <person name="Depintor T.S."/>
            <person name="Ferreira K.M."/>
            <person name="Goria P.S."/>
            <person name="Jaskot M.C."/>
            <person name="Lago D.C."/>
            <person name="Luna-Lucena D."/>
            <person name="Moda L.M."/>
            <person name="Nascimento L."/>
            <person name="Pedrino M."/>
            <person name="Rabico F.O."/>
            <person name="Sanches F.C."/>
            <person name="Santos D.E."/>
            <person name="Santos C.G."/>
            <person name="Vieira J."/>
            <person name="Lopes T.F."/>
            <person name="Barchuk A.R."/>
            <person name="Hartfelder K."/>
            <person name="Simoes Z.L.P."/>
            <person name="Bitondi M.M.G."/>
            <person name="Pinheiro D.G."/>
        </authorList>
    </citation>
    <scope>NUCLEOTIDE SEQUENCE</scope>
    <source>
        <strain evidence="12">USP_RPSP 00005682</strain>
        <tissue evidence="12">Whole individual</tissue>
    </source>
</reference>
<feature type="compositionally biased region" description="Basic and acidic residues" evidence="7">
    <location>
        <begin position="2615"/>
        <end position="2626"/>
    </location>
</feature>
<feature type="transmembrane region" description="Helical" evidence="8">
    <location>
        <begin position="2460"/>
        <end position="2482"/>
    </location>
</feature>
<feature type="compositionally biased region" description="Low complexity" evidence="7">
    <location>
        <begin position="2878"/>
        <end position="2903"/>
    </location>
</feature>
<evidence type="ECO:0000313" key="12">
    <source>
        <dbReference type="EMBL" id="KAF3427517.1"/>
    </source>
</evidence>
<evidence type="ECO:0000256" key="5">
    <source>
        <dbReference type="ARBA" id="ARBA00023157"/>
    </source>
</evidence>
<feature type="compositionally biased region" description="Polar residues" evidence="7">
    <location>
        <begin position="843"/>
        <end position="857"/>
    </location>
</feature>
<evidence type="ECO:0000256" key="1">
    <source>
        <dbReference type="ARBA" id="ARBA00022614"/>
    </source>
</evidence>
<keyword evidence="8" id="KW-1133">Transmembrane helix</keyword>
<feature type="compositionally biased region" description="Basic and acidic residues" evidence="7">
    <location>
        <begin position="542"/>
        <end position="581"/>
    </location>
</feature>
<name>A0A833S4Z3_9HYME</name>
<feature type="compositionally biased region" description="Basic residues" evidence="7">
    <location>
        <begin position="651"/>
        <end position="663"/>
    </location>
</feature>
<feature type="compositionally biased region" description="Low complexity" evidence="7">
    <location>
        <begin position="2655"/>
        <end position="2666"/>
    </location>
</feature>
<feature type="region of interest" description="Disordered" evidence="7">
    <location>
        <begin position="532"/>
        <end position="581"/>
    </location>
</feature>
<keyword evidence="1" id="KW-0433">Leucine-rich repeat</keyword>
<feature type="region of interest" description="Disordered" evidence="7">
    <location>
        <begin position="2878"/>
        <end position="2977"/>
    </location>
</feature>
<keyword evidence="3" id="KW-0677">Repeat</keyword>
<evidence type="ECO:0000259" key="11">
    <source>
        <dbReference type="PROSITE" id="PS51888"/>
    </source>
</evidence>
<evidence type="ECO:0000256" key="8">
    <source>
        <dbReference type="SAM" id="Phobius"/>
    </source>
</evidence>
<dbReference type="InterPro" id="IPR050328">
    <property type="entry name" value="Dev_Immune_Receptor"/>
</dbReference>
<feature type="region of interest" description="Disordered" evidence="7">
    <location>
        <begin position="244"/>
        <end position="301"/>
    </location>
</feature>
<dbReference type="InterPro" id="IPR038765">
    <property type="entry name" value="Papain-like_cys_pep_sf"/>
</dbReference>
<dbReference type="InterPro" id="IPR018114">
    <property type="entry name" value="TRYPSIN_HIS"/>
</dbReference>
<feature type="domain" description="RRM" evidence="9">
    <location>
        <begin position="442"/>
        <end position="520"/>
    </location>
</feature>
<feature type="compositionally biased region" description="Basic and acidic residues" evidence="7">
    <location>
        <begin position="422"/>
        <end position="431"/>
    </location>
</feature>
<dbReference type="GO" id="GO:0003723">
    <property type="term" value="F:RNA binding"/>
    <property type="evidence" value="ECO:0007669"/>
    <property type="project" value="UniProtKB-UniRule"/>
</dbReference>
<dbReference type="EMBL" id="WNWW01000251">
    <property type="protein sequence ID" value="KAF3427517.1"/>
    <property type="molecule type" value="Genomic_DNA"/>
</dbReference>
<feature type="compositionally biased region" description="Basic and acidic residues" evidence="7">
    <location>
        <begin position="594"/>
        <end position="650"/>
    </location>
</feature>
<feature type="compositionally biased region" description="Low complexity" evidence="7">
    <location>
        <begin position="2446"/>
        <end position="2455"/>
    </location>
</feature>
<dbReference type="Pfam" id="PF00089">
    <property type="entry name" value="Trypsin"/>
    <property type="match status" value="1"/>
</dbReference>
<dbReference type="InterPro" id="IPR000504">
    <property type="entry name" value="RRM_dom"/>
</dbReference>
<keyword evidence="13" id="KW-1185">Reference proteome</keyword>
<dbReference type="InterPro" id="IPR003591">
    <property type="entry name" value="Leu-rich_rpt_typical-subtyp"/>
</dbReference>
<dbReference type="SMART" id="SM00360">
    <property type="entry name" value="RRM"/>
    <property type="match status" value="1"/>
</dbReference>
<evidence type="ECO:0000256" key="4">
    <source>
        <dbReference type="ARBA" id="ARBA00022884"/>
    </source>
</evidence>
<dbReference type="Pfam" id="PF00076">
    <property type="entry name" value="RRM_1"/>
    <property type="match status" value="1"/>
</dbReference>
<feature type="region of interest" description="Disordered" evidence="7">
    <location>
        <begin position="689"/>
        <end position="728"/>
    </location>
</feature>
<dbReference type="GO" id="GO:0008234">
    <property type="term" value="F:cysteine-type peptidase activity"/>
    <property type="evidence" value="ECO:0007669"/>
    <property type="project" value="InterPro"/>
</dbReference>
<feature type="region of interest" description="Disordered" evidence="7">
    <location>
        <begin position="594"/>
        <end position="665"/>
    </location>
</feature>
<feature type="region of interest" description="Disordered" evidence="7">
    <location>
        <begin position="2603"/>
        <end position="2633"/>
    </location>
</feature>
<feature type="compositionally biased region" description="Basic and acidic residues" evidence="7">
    <location>
        <begin position="2920"/>
        <end position="2932"/>
    </location>
</feature>
<keyword evidence="2" id="KW-0732">Signal</keyword>
<dbReference type="PANTHER" id="PTHR24373:SF392">
    <property type="entry name" value="NEPHROCAN"/>
    <property type="match status" value="1"/>
</dbReference>
<feature type="domain" description="Peptidase S1" evidence="10">
    <location>
        <begin position="1157"/>
        <end position="1344"/>
    </location>
</feature>
<evidence type="ECO:0000256" key="2">
    <source>
        <dbReference type="ARBA" id="ARBA00022729"/>
    </source>
</evidence>
<keyword evidence="8" id="KW-0472">Membrane</keyword>
<dbReference type="SMART" id="SM00645">
    <property type="entry name" value="Pept_C1"/>
    <property type="match status" value="1"/>
</dbReference>
<dbReference type="GO" id="GO:0004252">
    <property type="term" value="F:serine-type endopeptidase activity"/>
    <property type="evidence" value="ECO:0007669"/>
    <property type="project" value="InterPro"/>
</dbReference>
<dbReference type="Gene3D" id="3.80.10.10">
    <property type="entry name" value="Ribonuclease Inhibitor"/>
    <property type="match status" value="7"/>
</dbReference>
<dbReference type="InterPro" id="IPR034781">
    <property type="entry name" value="SAFB1_2_RBD"/>
</dbReference>
<dbReference type="Gene3D" id="3.90.70.10">
    <property type="entry name" value="Cysteine proteinases"/>
    <property type="match status" value="1"/>
</dbReference>
<dbReference type="FunFam" id="3.80.10.10:FF:001164">
    <property type="entry name" value="GH01279p"/>
    <property type="match status" value="2"/>
</dbReference>
<dbReference type="InterPro" id="IPR001254">
    <property type="entry name" value="Trypsin_dom"/>
</dbReference>
<dbReference type="Proteomes" id="UP000655588">
    <property type="component" value="Unassembled WGS sequence"/>
</dbReference>
<dbReference type="InterPro" id="IPR009003">
    <property type="entry name" value="Peptidase_S1_PA"/>
</dbReference>
<dbReference type="SMART" id="SM00368">
    <property type="entry name" value="LRR_RI"/>
    <property type="match status" value="7"/>
</dbReference>
<dbReference type="PROSITE" id="PS51888">
    <property type="entry name" value="CLIP"/>
    <property type="match status" value="1"/>
</dbReference>
<dbReference type="Pfam" id="PF13855">
    <property type="entry name" value="LRR_8"/>
    <property type="match status" value="8"/>
</dbReference>
<feature type="compositionally biased region" description="Basic and acidic residues" evidence="7">
    <location>
        <begin position="272"/>
        <end position="294"/>
    </location>
</feature>
<dbReference type="InterPro" id="IPR035979">
    <property type="entry name" value="RBD_domain_sf"/>
</dbReference>
<evidence type="ECO:0000256" key="7">
    <source>
        <dbReference type="SAM" id="MobiDB-lite"/>
    </source>
</evidence>
<feature type="region of interest" description="Disordered" evidence="7">
    <location>
        <begin position="399"/>
        <end position="435"/>
    </location>
</feature>